<dbReference type="EMBL" id="WVTD01000007">
    <property type="protein sequence ID" value="MYL98375.1"/>
    <property type="molecule type" value="Genomic_DNA"/>
</dbReference>
<protein>
    <recommendedName>
        <fullName evidence="4">Cell envelope biogenesis protein TolA</fullName>
    </recommendedName>
</protein>
<accession>A0A7X4GHE6</accession>
<dbReference type="Proteomes" id="UP000465810">
    <property type="component" value="Unassembled WGS sequence"/>
</dbReference>
<feature type="region of interest" description="Disordered" evidence="1">
    <location>
        <begin position="152"/>
        <end position="179"/>
    </location>
</feature>
<organism evidence="2 3">
    <name type="scientific">Novosphingobium silvae</name>
    <dbReference type="NCBI Taxonomy" id="2692619"/>
    <lineage>
        <taxon>Bacteria</taxon>
        <taxon>Pseudomonadati</taxon>
        <taxon>Pseudomonadota</taxon>
        <taxon>Alphaproteobacteria</taxon>
        <taxon>Sphingomonadales</taxon>
        <taxon>Sphingomonadaceae</taxon>
        <taxon>Novosphingobium</taxon>
    </lineage>
</organism>
<sequence>MAKRPLKVFRTAIGFHDAYVATTSRKAALQAWGAGGDLFSSGAAEQVIDPALTKAPLQQPGLVIRVARGTTAQHLAAAGKDLKREAGRKPARDEAGPPPLPTRKVPRPSRTKLDKAEAVLKAKSQAFAASVADIHAQIEALRKQRDDIRRKRDQELSKLEQRRSREEDAYHAALREWQG</sequence>
<dbReference type="AlphaFoldDB" id="A0A7X4GHE6"/>
<comment type="caution">
    <text evidence="2">The sequence shown here is derived from an EMBL/GenBank/DDBJ whole genome shotgun (WGS) entry which is preliminary data.</text>
</comment>
<feature type="compositionally biased region" description="Basic and acidic residues" evidence="1">
    <location>
        <begin position="80"/>
        <end position="95"/>
    </location>
</feature>
<evidence type="ECO:0000313" key="2">
    <source>
        <dbReference type="EMBL" id="MYL98375.1"/>
    </source>
</evidence>
<reference evidence="2 3" key="1">
    <citation type="submission" date="2019-12" db="EMBL/GenBank/DDBJ databases">
        <authorList>
            <person name="Feng G."/>
            <person name="Zhu H."/>
        </authorList>
    </citation>
    <scope>NUCLEOTIDE SEQUENCE [LARGE SCALE GENOMIC DNA]</scope>
    <source>
        <strain evidence="2 3">FGD1</strain>
    </source>
</reference>
<evidence type="ECO:0008006" key="4">
    <source>
        <dbReference type="Google" id="ProtNLM"/>
    </source>
</evidence>
<proteinExistence type="predicted"/>
<feature type="region of interest" description="Disordered" evidence="1">
    <location>
        <begin position="75"/>
        <end position="111"/>
    </location>
</feature>
<evidence type="ECO:0000256" key="1">
    <source>
        <dbReference type="SAM" id="MobiDB-lite"/>
    </source>
</evidence>
<keyword evidence="3" id="KW-1185">Reference proteome</keyword>
<dbReference type="RefSeq" id="WP_160986008.1">
    <property type="nucleotide sequence ID" value="NZ_WVTD01000007.1"/>
</dbReference>
<name>A0A7X4GHE6_9SPHN</name>
<evidence type="ECO:0000313" key="3">
    <source>
        <dbReference type="Proteomes" id="UP000465810"/>
    </source>
</evidence>
<gene>
    <name evidence="2" type="ORF">GR702_11430</name>
</gene>